<feature type="region of interest" description="Disordered" evidence="2">
    <location>
        <begin position="721"/>
        <end position="989"/>
    </location>
</feature>
<evidence type="ECO:0000256" key="2">
    <source>
        <dbReference type="SAM" id="MobiDB-lite"/>
    </source>
</evidence>
<feature type="compositionally biased region" description="Basic and acidic residues" evidence="2">
    <location>
        <begin position="263"/>
        <end position="275"/>
    </location>
</feature>
<dbReference type="InterPro" id="IPR039892">
    <property type="entry name" value="Spa2/Sph1"/>
</dbReference>
<feature type="compositionally biased region" description="Basic and acidic residues" evidence="2">
    <location>
        <begin position="415"/>
        <end position="481"/>
    </location>
</feature>
<dbReference type="Proteomes" id="UP000245884">
    <property type="component" value="Unassembled WGS sequence"/>
</dbReference>
<dbReference type="SMART" id="SM00555">
    <property type="entry name" value="GIT"/>
    <property type="match status" value="2"/>
</dbReference>
<dbReference type="Pfam" id="PF08518">
    <property type="entry name" value="GIT_SHD"/>
    <property type="match status" value="2"/>
</dbReference>
<reference evidence="4 5" key="1">
    <citation type="journal article" date="2018" name="Mol. Biol. Evol.">
        <title>Broad Genomic Sampling Reveals a Smut Pathogenic Ancestry of the Fungal Clade Ustilaginomycotina.</title>
        <authorList>
            <person name="Kijpornyongpan T."/>
            <person name="Mondo S.J."/>
            <person name="Barry K."/>
            <person name="Sandor L."/>
            <person name="Lee J."/>
            <person name="Lipzen A."/>
            <person name="Pangilinan J."/>
            <person name="LaButti K."/>
            <person name="Hainaut M."/>
            <person name="Henrissat B."/>
            <person name="Grigoriev I.V."/>
            <person name="Spatafora J.W."/>
            <person name="Aime M.C."/>
        </authorList>
    </citation>
    <scope>NUCLEOTIDE SEQUENCE [LARGE SCALE GENOMIC DNA]</scope>
    <source>
        <strain evidence="4 5">MCA 5214</strain>
    </source>
</reference>
<dbReference type="STRING" id="1569628.A0A316UUG3"/>
<feature type="region of interest" description="Disordered" evidence="2">
    <location>
        <begin position="415"/>
        <end position="493"/>
    </location>
</feature>
<feature type="compositionally biased region" description="Acidic residues" evidence="2">
    <location>
        <begin position="1142"/>
        <end position="1152"/>
    </location>
</feature>
<dbReference type="InterPro" id="IPR056439">
    <property type="entry name" value="VBS_C3G9"/>
</dbReference>
<feature type="compositionally biased region" description="Low complexity" evidence="2">
    <location>
        <begin position="903"/>
        <end position="926"/>
    </location>
</feature>
<feature type="compositionally biased region" description="Low complexity" evidence="2">
    <location>
        <begin position="39"/>
        <end position="119"/>
    </location>
</feature>
<name>A0A316UUG3_9BASI</name>
<evidence type="ECO:0000313" key="5">
    <source>
        <dbReference type="Proteomes" id="UP000245884"/>
    </source>
</evidence>
<dbReference type="GO" id="GO:1902716">
    <property type="term" value="C:cell cortex of growing cell tip"/>
    <property type="evidence" value="ECO:0007669"/>
    <property type="project" value="TreeGrafter"/>
</dbReference>
<dbReference type="GO" id="GO:0005826">
    <property type="term" value="C:actomyosin contractile ring"/>
    <property type="evidence" value="ECO:0007669"/>
    <property type="project" value="TreeGrafter"/>
</dbReference>
<feature type="compositionally biased region" description="Low complexity" evidence="2">
    <location>
        <begin position="937"/>
        <end position="952"/>
    </location>
</feature>
<keyword evidence="5" id="KW-1185">Reference proteome</keyword>
<feature type="region of interest" description="Disordered" evidence="2">
    <location>
        <begin position="306"/>
        <end position="340"/>
    </location>
</feature>
<feature type="domain" description="GIT Spa2 homology (SHD)" evidence="3">
    <location>
        <begin position="166"/>
        <end position="196"/>
    </location>
</feature>
<dbReference type="PANTHER" id="PTHR21601:SF0">
    <property type="entry name" value="PROTEIN SPA2-RELATED"/>
    <property type="match status" value="1"/>
</dbReference>
<organism evidence="4 5">
    <name type="scientific">Jaminaea rosea</name>
    <dbReference type="NCBI Taxonomy" id="1569628"/>
    <lineage>
        <taxon>Eukaryota</taxon>
        <taxon>Fungi</taxon>
        <taxon>Dikarya</taxon>
        <taxon>Basidiomycota</taxon>
        <taxon>Ustilaginomycotina</taxon>
        <taxon>Exobasidiomycetes</taxon>
        <taxon>Microstromatales</taxon>
        <taxon>Microstromatales incertae sedis</taxon>
        <taxon>Jaminaea</taxon>
    </lineage>
</organism>
<gene>
    <name evidence="4" type="ORF">BDZ90DRAFT_134968</name>
</gene>
<feature type="domain" description="GIT Spa2 homology (SHD)" evidence="3">
    <location>
        <begin position="220"/>
        <end position="250"/>
    </location>
</feature>
<feature type="compositionally biased region" description="Gly residues" evidence="2">
    <location>
        <begin position="812"/>
        <end position="821"/>
    </location>
</feature>
<dbReference type="GO" id="GO:0005078">
    <property type="term" value="F:MAP-kinase scaffold activity"/>
    <property type="evidence" value="ECO:0007669"/>
    <property type="project" value="TreeGrafter"/>
</dbReference>
<proteinExistence type="predicted"/>
<feature type="compositionally biased region" description="Low complexity" evidence="2">
    <location>
        <begin position="853"/>
        <end position="866"/>
    </location>
</feature>
<dbReference type="Pfam" id="PF23742">
    <property type="entry name" value="VBS_C3G9"/>
    <property type="match status" value="1"/>
</dbReference>
<dbReference type="AlphaFoldDB" id="A0A316UUG3"/>
<dbReference type="InterPro" id="IPR013724">
    <property type="entry name" value="GIT_SHD"/>
</dbReference>
<feature type="compositionally biased region" description="Basic and acidic residues" evidence="2">
    <location>
        <begin position="129"/>
        <end position="138"/>
    </location>
</feature>
<dbReference type="GeneID" id="37025234"/>
<dbReference type="OrthoDB" id="5588096at2759"/>
<protein>
    <recommendedName>
        <fullName evidence="3">GIT Spa2 homology (SHD) domain-containing protein</fullName>
    </recommendedName>
</protein>
<feature type="region of interest" description="Disordered" evidence="2">
    <location>
        <begin position="16"/>
        <end position="138"/>
    </location>
</feature>
<evidence type="ECO:0000313" key="4">
    <source>
        <dbReference type="EMBL" id="PWN28947.1"/>
    </source>
</evidence>
<dbReference type="Pfam" id="PF12205">
    <property type="entry name" value="GIT1_C"/>
    <property type="match status" value="1"/>
</dbReference>
<feature type="compositionally biased region" description="Polar residues" evidence="2">
    <location>
        <begin position="19"/>
        <end position="30"/>
    </location>
</feature>
<dbReference type="InterPro" id="IPR022018">
    <property type="entry name" value="GIT1_C"/>
</dbReference>
<dbReference type="Gene3D" id="1.10.287.1490">
    <property type="match status" value="1"/>
</dbReference>
<evidence type="ECO:0000259" key="3">
    <source>
        <dbReference type="SMART" id="SM00555"/>
    </source>
</evidence>
<dbReference type="RefSeq" id="XP_025363559.1">
    <property type="nucleotide sequence ID" value="XM_025503411.1"/>
</dbReference>
<sequence length="1152" mass="122956">MSHAVMPPPAIARAVPDFSLNTSSGPRSPTSPYPMSALGSGIPSSGGVSGSFQQQQQQQQQQQGEQRYASSSSSTLPSSPPASSSMSYQQQQQPQRQPSYQSSASQQQPQPGLLASPSPTQQATRMRRQRPDTEEIRRVGRVHYQELLNFLRSHLAKDQTGPRSNAREKLTRLSKQQFTELSTDVYDELMRRLTNAREQSTSSNPHLAVRDEFHPKRNQARQKLATLPKTRFKDLSSDVFFELERRFPELKEEFRPDAIAREREAAAAQKQREEQEAAGNRGVATSDVIVPKKSTLVDEDVSVNFQGGERSSELPTHGSPPNGAEESTADDHNDNRSTMYSQASSVGTGFFNGYAASRGPGTESVSSPMLGGGGGSFDGSAPFGVEKLRSDYEFKIATLNQRITALETHNLELKEHASKSDQHEEALRGVEAERDRLRSEHAQQLRDVHEESQRLRSQHDEKHRELQDAHGRLESTQEELQRAMASNSGAGAEEVERMQEELAQQSQIVQELREEVESLVNEVQQLSGRIEELVAEKDQDLAMVRDLNAQVQTFKRKYEQARTELRQYKATSQHLVAQPKVEEEFLRPTAGGAIADVNVTAFQTSIDELLAAARSTTPSTVLSSMKAVVLATTLVTDDVAKYEQMPTSAANGDVESIGQLKPKISTTLNNLMTACRNHASAKGMSPVSLLDAAASHVSMTVVEMVKLAKVRPATAAEKEQYEAHFSGNTLPPGGLKPLHISTTNGPASARSVPMTPTEPRSADSVFKSGGGGNGPSSAGGLRSFSGPLSDRLNGANDNMSDRLSPRTLKGNAGPGGVGAGGRYSPVGYRSTSGVVPVRVPSNGSWQNGHRSRAASIASNSSNNGPASGPPMTPGGGSTSGDQIPALPRTDLSNIRSQWGGGASSSSSPPRRPVSNASSAVNGASSARQLSGNHSQQSSTSFFAGSGAAGANGPRLSGVSPARGLPNSGMSPAARNSLIGANGGEDTGSHEENWAELRNYIEVQTEAIVHSIQALLSAIREGAQANQLNENLVQITTIASSIVAISRENLGETGGQGEGEEILAELQENCDRLAEMQTKEVFDKGTKSAMASASYGVAKGLKALNGHLNAVDVSSAAAAGGAGKQMPSSPLAQAVKNGGREEYSDDGSEYDLS</sequence>
<feature type="region of interest" description="Disordered" evidence="2">
    <location>
        <begin position="1118"/>
        <end position="1152"/>
    </location>
</feature>
<dbReference type="EMBL" id="KZ819664">
    <property type="protein sequence ID" value="PWN28947.1"/>
    <property type="molecule type" value="Genomic_DNA"/>
</dbReference>
<keyword evidence="1" id="KW-0677">Repeat</keyword>
<accession>A0A316UUG3</accession>
<dbReference type="PANTHER" id="PTHR21601">
    <property type="entry name" value="SPA2 PROTEIN"/>
    <property type="match status" value="1"/>
</dbReference>
<feature type="compositionally biased region" description="Polar residues" evidence="2">
    <location>
        <begin position="927"/>
        <end position="936"/>
    </location>
</feature>
<evidence type="ECO:0000256" key="1">
    <source>
        <dbReference type="ARBA" id="ARBA00022737"/>
    </source>
</evidence>
<feature type="region of interest" description="Disordered" evidence="2">
    <location>
        <begin position="263"/>
        <end position="286"/>
    </location>
</feature>